<dbReference type="RefSeq" id="WP_205120590.1">
    <property type="nucleotide sequence ID" value="NZ_JAFBCM010000001.1"/>
</dbReference>
<organism evidence="2 3">
    <name type="scientific">Tenggerimyces flavus</name>
    <dbReference type="NCBI Taxonomy" id="1708749"/>
    <lineage>
        <taxon>Bacteria</taxon>
        <taxon>Bacillati</taxon>
        <taxon>Actinomycetota</taxon>
        <taxon>Actinomycetes</taxon>
        <taxon>Propionibacteriales</taxon>
        <taxon>Nocardioidaceae</taxon>
        <taxon>Tenggerimyces</taxon>
    </lineage>
</organism>
<keyword evidence="3" id="KW-1185">Reference proteome</keyword>
<evidence type="ECO:0000256" key="1">
    <source>
        <dbReference type="SAM" id="MobiDB-lite"/>
    </source>
</evidence>
<evidence type="ECO:0000313" key="3">
    <source>
        <dbReference type="Proteomes" id="UP001595699"/>
    </source>
</evidence>
<dbReference type="EMBL" id="JBHRZH010000012">
    <property type="protein sequence ID" value="MFC3762043.1"/>
    <property type="molecule type" value="Genomic_DNA"/>
</dbReference>
<accession>A0ABV7YA89</accession>
<name>A0ABV7YA89_9ACTN</name>
<dbReference type="Proteomes" id="UP001595699">
    <property type="component" value="Unassembled WGS sequence"/>
</dbReference>
<reference evidence="3" key="1">
    <citation type="journal article" date="2019" name="Int. J. Syst. Evol. Microbiol.">
        <title>The Global Catalogue of Microorganisms (GCM) 10K type strain sequencing project: providing services to taxonomists for standard genome sequencing and annotation.</title>
        <authorList>
            <consortium name="The Broad Institute Genomics Platform"/>
            <consortium name="The Broad Institute Genome Sequencing Center for Infectious Disease"/>
            <person name="Wu L."/>
            <person name="Ma J."/>
        </authorList>
    </citation>
    <scope>NUCLEOTIDE SEQUENCE [LARGE SCALE GENOMIC DNA]</scope>
    <source>
        <strain evidence="3">CGMCC 4.7241</strain>
    </source>
</reference>
<proteinExistence type="predicted"/>
<gene>
    <name evidence="2" type="ORF">ACFOUW_14465</name>
</gene>
<feature type="region of interest" description="Disordered" evidence="1">
    <location>
        <begin position="96"/>
        <end position="125"/>
    </location>
</feature>
<evidence type="ECO:0000313" key="2">
    <source>
        <dbReference type="EMBL" id="MFC3762043.1"/>
    </source>
</evidence>
<sequence length="125" mass="13249">MPKHTDDEAEGVPVRPFAAVLQDLGRGEVMDQAGAMLQDLVQGVLSYGKAGVFTLKVKVAPMKGQPDGLLVTAVADAKPPVGDPTSAVFFADEHGNLLRDDPNQPKLPFREASQTVNLRTGEVKG</sequence>
<protein>
    <submittedName>
        <fullName evidence="2">Uncharacterized protein</fullName>
    </submittedName>
</protein>
<comment type="caution">
    <text evidence="2">The sequence shown here is derived from an EMBL/GenBank/DDBJ whole genome shotgun (WGS) entry which is preliminary data.</text>
</comment>